<gene>
    <name evidence="1" type="ORF">Pint_15650</name>
</gene>
<sequence length="111" mass="13401">MTEEYETYRRMDKKFQEAYHCCLDNKNKLEYPDKRLEDLKAELLNWHDGMNVQEQNSGDVFVRQLDDDNRGRNTTVFDPFVTRSYGCPRSNRYRSRHELCQNNIARNQRAC</sequence>
<organism evidence="1 2">
    <name type="scientific">Pistacia integerrima</name>
    <dbReference type="NCBI Taxonomy" id="434235"/>
    <lineage>
        <taxon>Eukaryota</taxon>
        <taxon>Viridiplantae</taxon>
        <taxon>Streptophyta</taxon>
        <taxon>Embryophyta</taxon>
        <taxon>Tracheophyta</taxon>
        <taxon>Spermatophyta</taxon>
        <taxon>Magnoliopsida</taxon>
        <taxon>eudicotyledons</taxon>
        <taxon>Gunneridae</taxon>
        <taxon>Pentapetalae</taxon>
        <taxon>rosids</taxon>
        <taxon>malvids</taxon>
        <taxon>Sapindales</taxon>
        <taxon>Anacardiaceae</taxon>
        <taxon>Pistacia</taxon>
    </lineage>
</organism>
<protein>
    <submittedName>
        <fullName evidence="1">Uncharacterized protein</fullName>
    </submittedName>
</protein>
<accession>A0ACC0ZBL3</accession>
<evidence type="ECO:0000313" key="2">
    <source>
        <dbReference type="Proteomes" id="UP001163603"/>
    </source>
</evidence>
<reference evidence="2" key="1">
    <citation type="journal article" date="2023" name="G3 (Bethesda)">
        <title>Genome assembly and association tests identify interacting loci associated with vigor, precocity, and sex in interspecific pistachio rootstocks.</title>
        <authorList>
            <person name="Palmer W."/>
            <person name="Jacygrad E."/>
            <person name="Sagayaradj S."/>
            <person name="Cavanaugh K."/>
            <person name="Han R."/>
            <person name="Bertier L."/>
            <person name="Beede B."/>
            <person name="Kafkas S."/>
            <person name="Golino D."/>
            <person name="Preece J."/>
            <person name="Michelmore R."/>
        </authorList>
    </citation>
    <scope>NUCLEOTIDE SEQUENCE [LARGE SCALE GENOMIC DNA]</scope>
</reference>
<name>A0ACC0ZBL3_9ROSI</name>
<keyword evidence="2" id="KW-1185">Reference proteome</keyword>
<dbReference type="EMBL" id="CM047737">
    <property type="protein sequence ID" value="KAJ0047989.1"/>
    <property type="molecule type" value="Genomic_DNA"/>
</dbReference>
<proteinExistence type="predicted"/>
<dbReference type="Proteomes" id="UP001163603">
    <property type="component" value="Chromosome 2"/>
</dbReference>
<comment type="caution">
    <text evidence="1">The sequence shown here is derived from an EMBL/GenBank/DDBJ whole genome shotgun (WGS) entry which is preliminary data.</text>
</comment>
<evidence type="ECO:0000313" key="1">
    <source>
        <dbReference type="EMBL" id="KAJ0047989.1"/>
    </source>
</evidence>